<evidence type="ECO:0000256" key="3">
    <source>
        <dbReference type="ARBA" id="ARBA00022884"/>
    </source>
</evidence>
<dbReference type="GO" id="GO:0003723">
    <property type="term" value="F:RNA binding"/>
    <property type="evidence" value="ECO:0007669"/>
    <property type="project" value="UniProtKB-KW"/>
</dbReference>
<evidence type="ECO:0000256" key="5">
    <source>
        <dbReference type="ARBA" id="ARBA00023163"/>
    </source>
</evidence>
<evidence type="ECO:0000313" key="7">
    <source>
        <dbReference type="EMBL" id="NLR92774.1"/>
    </source>
</evidence>
<feature type="domain" description="NusB/RsmB/TIM44" evidence="6">
    <location>
        <begin position="256"/>
        <end position="364"/>
    </location>
</feature>
<dbReference type="InterPro" id="IPR006027">
    <property type="entry name" value="NusB_RsmB_TIM44"/>
</dbReference>
<evidence type="ECO:0000256" key="2">
    <source>
        <dbReference type="ARBA" id="ARBA00022814"/>
    </source>
</evidence>
<evidence type="ECO:0000256" key="4">
    <source>
        <dbReference type="ARBA" id="ARBA00023015"/>
    </source>
</evidence>
<keyword evidence="5" id="KW-0804">Transcription</keyword>
<comment type="caution">
    <text evidence="7">The sequence shown here is derived from an EMBL/GenBank/DDBJ whole genome shotgun (WGS) entry which is preliminary data.</text>
</comment>
<evidence type="ECO:0000313" key="8">
    <source>
        <dbReference type="Proteomes" id="UP000585050"/>
    </source>
</evidence>
<dbReference type="Pfam" id="PF01029">
    <property type="entry name" value="NusB"/>
    <property type="match status" value="1"/>
</dbReference>
<dbReference type="GO" id="GO:0005829">
    <property type="term" value="C:cytosol"/>
    <property type="evidence" value="ECO:0007669"/>
    <property type="project" value="TreeGrafter"/>
</dbReference>
<reference evidence="7 8" key="1">
    <citation type="submission" date="2020-04" db="EMBL/GenBank/DDBJ databases">
        <title>Flammeovirga sp. SR4, a novel species isolated from seawater.</title>
        <authorList>
            <person name="Wang X."/>
        </authorList>
    </citation>
    <scope>NUCLEOTIDE SEQUENCE [LARGE SCALE GENOMIC DNA]</scope>
    <source>
        <strain evidence="7 8">SR4</strain>
    </source>
</reference>
<keyword evidence="3" id="KW-0694">RNA-binding</keyword>
<sequence>MQNIYAFKQNKASNKELTLDKIKAEFRDELLEFGQEEKARIDEEQAKVIEYINSVMDEDQEEPSTQGLDVKLLKIASNAKNYFEQLMADGKQDTRKNMVVETEQLFTKYLKILSYLIDISELSHKELERKLDKGARYIELDQKFTEWFYHNPVFTILREDETLNELLAENKLRRAEDDERVLEWLRILKRDGELQEKIEEFAKEGDNFETQKEILRLIVRDFIFKNEIIESQFEGEDLNWSENKKILRSMVLKTVKNISQDEGTEILSISKNWDEDKEFFEDLYDYTLNQEESFKEIIAKKSKKWAVDRIAKVDAILINMALAEMLNFRNIPVKVTINEFIEISKQYSTPKSWQFINGMLDSISEDLQAEGKIKKSGKGLLDNK</sequence>
<accession>A0A7X8SM57</accession>
<dbReference type="InterPro" id="IPR035926">
    <property type="entry name" value="NusB-like_sf"/>
</dbReference>
<comment type="similarity">
    <text evidence="1">Belongs to the NusB family.</text>
</comment>
<dbReference type="SUPFAM" id="SSF48013">
    <property type="entry name" value="NusB-like"/>
    <property type="match status" value="1"/>
</dbReference>
<dbReference type="InterPro" id="IPR011605">
    <property type="entry name" value="NusB_fam"/>
</dbReference>
<evidence type="ECO:0000259" key="6">
    <source>
        <dbReference type="Pfam" id="PF01029"/>
    </source>
</evidence>
<dbReference type="GO" id="GO:0031564">
    <property type="term" value="P:transcription antitermination"/>
    <property type="evidence" value="ECO:0007669"/>
    <property type="project" value="UniProtKB-KW"/>
</dbReference>
<keyword evidence="8" id="KW-1185">Reference proteome</keyword>
<evidence type="ECO:0000256" key="1">
    <source>
        <dbReference type="ARBA" id="ARBA00005952"/>
    </source>
</evidence>
<dbReference type="NCBIfam" id="TIGR01951">
    <property type="entry name" value="nusB"/>
    <property type="match status" value="1"/>
</dbReference>
<keyword evidence="2" id="KW-0889">Transcription antitermination</keyword>
<dbReference type="PANTHER" id="PTHR11078:SF3">
    <property type="entry name" value="ANTITERMINATION NUSB DOMAIN-CONTAINING PROTEIN"/>
    <property type="match status" value="1"/>
</dbReference>
<dbReference type="EMBL" id="JABAIL010000005">
    <property type="protein sequence ID" value="NLR92774.1"/>
    <property type="molecule type" value="Genomic_DNA"/>
</dbReference>
<dbReference type="GO" id="GO:0006353">
    <property type="term" value="P:DNA-templated transcription termination"/>
    <property type="evidence" value="ECO:0007669"/>
    <property type="project" value="InterPro"/>
</dbReference>
<dbReference type="AlphaFoldDB" id="A0A7X8SM57"/>
<name>A0A7X8SM57_9BACT</name>
<gene>
    <name evidence="7" type="primary">nusB</name>
    <name evidence="7" type="ORF">HGP29_16260</name>
</gene>
<organism evidence="7 8">
    <name type="scientific">Flammeovirga agarivorans</name>
    <dbReference type="NCBI Taxonomy" id="2726742"/>
    <lineage>
        <taxon>Bacteria</taxon>
        <taxon>Pseudomonadati</taxon>
        <taxon>Bacteroidota</taxon>
        <taxon>Cytophagia</taxon>
        <taxon>Cytophagales</taxon>
        <taxon>Flammeovirgaceae</taxon>
        <taxon>Flammeovirga</taxon>
    </lineage>
</organism>
<keyword evidence="4" id="KW-0805">Transcription regulation</keyword>
<dbReference type="Proteomes" id="UP000585050">
    <property type="component" value="Unassembled WGS sequence"/>
</dbReference>
<protein>
    <submittedName>
        <fullName evidence="7">Transcription antitermination factor NusB</fullName>
    </submittedName>
</protein>
<dbReference type="Gene3D" id="1.10.940.10">
    <property type="entry name" value="NusB-like"/>
    <property type="match status" value="1"/>
</dbReference>
<proteinExistence type="inferred from homology"/>
<dbReference type="RefSeq" id="WP_168883494.1">
    <property type="nucleotide sequence ID" value="NZ_JABAIL010000005.1"/>
</dbReference>
<dbReference type="PANTHER" id="PTHR11078">
    <property type="entry name" value="N UTILIZATION SUBSTANCE PROTEIN B-RELATED"/>
    <property type="match status" value="1"/>
</dbReference>